<keyword evidence="3" id="KW-1185">Reference proteome</keyword>
<comment type="caution">
    <text evidence="2">The sequence shown here is derived from an EMBL/GenBank/DDBJ whole genome shotgun (WGS) entry which is preliminary data.</text>
</comment>
<dbReference type="Proteomes" id="UP001516023">
    <property type="component" value="Unassembled WGS sequence"/>
</dbReference>
<proteinExistence type="predicted"/>
<dbReference type="EMBL" id="JABMIG020000014">
    <property type="protein sequence ID" value="KAL3803395.1"/>
    <property type="molecule type" value="Genomic_DNA"/>
</dbReference>
<evidence type="ECO:0000313" key="2">
    <source>
        <dbReference type="EMBL" id="KAL3803395.1"/>
    </source>
</evidence>
<evidence type="ECO:0000256" key="1">
    <source>
        <dbReference type="SAM" id="MobiDB-lite"/>
    </source>
</evidence>
<organism evidence="2 3">
    <name type="scientific">Cyclotella cryptica</name>
    <dbReference type="NCBI Taxonomy" id="29204"/>
    <lineage>
        <taxon>Eukaryota</taxon>
        <taxon>Sar</taxon>
        <taxon>Stramenopiles</taxon>
        <taxon>Ochrophyta</taxon>
        <taxon>Bacillariophyta</taxon>
        <taxon>Coscinodiscophyceae</taxon>
        <taxon>Thalassiosirophycidae</taxon>
        <taxon>Stephanodiscales</taxon>
        <taxon>Stephanodiscaceae</taxon>
        <taxon>Cyclotella</taxon>
    </lineage>
</organism>
<name>A0ABD3QSL6_9STRA</name>
<sequence>MVMTTPKHIVRKQNKRRVSQDRQLRRFPFPGHDFRFQALSHRRRDSLRIYQLTSGRMNKPMSLVNVKQYVIPYHPDEPRYSVETSRLKTRKT</sequence>
<feature type="region of interest" description="Disordered" evidence="1">
    <location>
        <begin position="1"/>
        <end position="21"/>
    </location>
</feature>
<accession>A0ABD3QSL6</accession>
<reference evidence="2 3" key="1">
    <citation type="journal article" date="2020" name="G3 (Bethesda)">
        <title>Improved Reference Genome for Cyclotella cryptica CCMP332, a Model for Cell Wall Morphogenesis, Salinity Adaptation, and Lipid Production in Diatoms (Bacillariophyta).</title>
        <authorList>
            <person name="Roberts W.R."/>
            <person name="Downey K.M."/>
            <person name="Ruck E.C."/>
            <person name="Traller J.C."/>
            <person name="Alverson A.J."/>
        </authorList>
    </citation>
    <scope>NUCLEOTIDE SEQUENCE [LARGE SCALE GENOMIC DNA]</scope>
    <source>
        <strain evidence="2 3">CCMP332</strain>
    </source>
</reference>
<protein>
    <submittedName>
        <fullName evidence="2">Uncharacterized protein</fullName>
    </submittedName>
</protein>
<evidence type="ECO:0000313" key="3">
    <source>
        <dbReference type="Proteomes" id="UP001516023"/>
    </source>
</evidence>
<gene>
    <name evidence="2" type="ORF">HJC23_009359</name>
</gene>
<dbReference type="AlphaFoldDB" id="A0ABD3QSL6"/>
<feature type="compositionally biased region" description="Basic residues" evidence="1">
    <location>
        <begin position="8"/>
        <end position="17"/>
    </location>
</feature>